<dbReference type="InterPro" id="IPR010035">
    <property type="entry name" value="Thi_S"/>
</dbReference>
<dbReference type="InterPro" id="IPR003749">
    <property type="entry name" value="ThiS/MoaD-like"/>
</dbReference>
<protein>
    <submittedName>
        <fullName evidence="2">Sulfur carrier protein ThiS</fullName>
    </submittedName>
</protein>
<gene>
    <name evidence="2" type="primary">thiS</name>
    <name evidence="2" type="ORF">DXN06_05115</name>
</gene>
<dbReference type="GeneID" id="92856500"/>
<evidence type="ECO:0000313" key="2">
    <source>
        <dbReference type="EMBL" id="AXM06594.1"/>
    </source>
</evidence>
<organism evidence="2 3">
    <name type="scientific">Cutibacterium acnes</name>
    <name type="common">Propionibacterium acnes</name>
    <dbReference type="NCBI Taxonomy" id="1747"/>
    <lineage>
        <taxon>Bacteria</taxon>
        <taxon>Bacillati</taxon>
        <taxon>Actinomycetota</taxon>
        <taxon>Actinomycetes</taxon>
        <taxon>Propionibacteriales</taxon>
        <taxon>Propionibacteriaceae</taxon>
        <taxon>Cutibacterium</taxon>
    </lineage>
</organism>
<dbReference type="InterPro" id="IPR012675">
    <property type="entry name" value="Beta-grasp_dom_sf"/>
</dbReference>
<dbReference type="RefSeq" id="WP_002516628.1">
    <property type="nucleotide sequence ID" value="NZ_AP022844.1"/>
</dbReference>
<accession>A0AAD0QRT2</accession>
<reference evidence="2 3" key="1">
    <citation type="submission" date="2018-08" db="EMBL/GenBank/DDBJ databases">
        <title>Genome sequencing of Cutibacterium acnes KCOM 1315.</title>
        <authorList>
            <person name="Kook J.-K."/>
            <person name="Park S.-N."/>
            <person name="Lim Y.K."/>
        </authorList>
    </citation>
    <scope>NUCLEOTIDE SEQUENCE [LARGE SCALE GENOMIC DNA]</scope>
    <source>
        <strain evidence="2 3">KCOM 1315</strain>
    </source>
</reference>
<feature type="region of interest" description="Disordered" evidence="1">
    <location>
        <begin position="1"/>
        <end position="27"/>
    </location>
</feature>
<sequence length="89" mass="9162">MMTANNGETTGHYPTTTVNGEPYDPSGNETILDLVSARIGKTLRADGRTVDGSPLGIAVAINGAVIRRAQWAATPVRGVIDVVTAVQGG</sequence>
<proteinExistence type="predicted"/>
<dbReference type="SUPFAM" id="SSF54285">
    <property type="entry name" value="MoaD/ThiS"/>
    <property type="match status" value="1"/>
</dbReference>
<dbReference type="Proteomes" id="UP000256621">
    <property type="component" value="Chromosome"/>
</dbReference>
<evidence type="ECO:0000256" key="1">
    <source>
        <dbReference type="SAM" id="MobiDB-lite"/>
    </source>
</evidence>
<dbReference type="Pfam" id="PF02597">
    <property type="entry name" value="ThiS"/>
    <property type="match status" value="1"/>
</dbReference>
<dbReference type="NCBIfam" id="TIGR01683">
    <property type="entry name" value="thiS"/>
    <property type="match status" value="1"/>
</dbReference>
<feature type="compositionally biased region" description="Polar residues" evidence="1">
    <location>
        <begin position="1"/>
        <end position="19"/>
    </location>
</feature>
<dbReference type="InterPro" id="IPR016155">
    <property type="entry name" value="Mopterin_synth/thiamin_S_b"/>
</dbReference>
<name>A0AAD0QRT2_CUTAC</name>
<dbReference type="Gene3D" id="3.10.20.30">
    <property type="match status" value="1"/>
</dbReference>
<dbReference type="AlphaFoldDB" id="A0AAD0QRT2"/>
<dbReference type="EMBL" id="CP031442">
    <property type="protein sequence ID" value="AXM06594.1"/>
    <property type="molecule type" value="Genomic_DNA"/>
</dbReference>
<evidence type="ECO:0000313" key="3">
    <source>
        <dbReference type="Proteomes" id="UP000256621"/>
    </source>
</evidence>
<dbReference type="CDD" id="cd00565">
    <property type="entry name" value="Ubl_ThiS"/>
    <property type="match status" value="1"/>
</dbReference>